<evidence type="ECO:0000256" key="1">
    <source>
        <dbReference type="SAM" id="MobiDB-lite"/>
    </source>
</evidence>
<dbReference type="Gene3D" id="2.60.120.560">
    <property type="entry name" value="Exo-inulinase, domain 1"/>
    <property type="match status" value="1"/>
</dbReference>
<accession>A0A9W9YPZ0</accession>
<dbReference type="AlphaFoldDB" id="A0A9W9YPZ0"/>
<keyword evidence="3" id="KW-1185">Reference proteome</keyword>
<gene>
    <name evidence="2" type="ORF">OS493_016885</name>
</gene>
<dbReference type="OrthoDB" id="10455262at2759"/>
<feature type="region of interest" description="Disordered" evidence="1">
    <location>
        <begin position="189"/>
        <end position="215"/>
    </location>
</feature>
<reference evidence="2" key="1">
    <citation type="submission" date="2023-01" db="EMBL/GenBank/DDBJ databases">
        <title>Genome assembly of the deep-sea coral Lophelia pertusa.</title>
        <authorList>
            <person name="Herrera S."/>
            <person name="Cordes E."/>
        </authorList>
    </citation>
    <scope>NUCLEOTIDE SEQUENCE</scope>
    <source>
        <strain evidence="2">USNM1676648</strain>
        <tissue evidence="2">Polyp</tissue>
    </source>
</reference>
<name>A0A9W9YPZ0_9CNID</name>
<feature type="compositionally biased region" description="Polar residues" evidence="1">
    <location>
        <begin position="191"/>
        <end position="205"/>
    </location>
</feature>
<dbReference type="EMBL" id="MU827310">
    <property type="protein sequence ID" value="KAJ7360255.1"/>
    <property type="molecule type" value="Genomic_DNA"/>
</dbReference>
<proteinExistence type="predicted"/>
<evidence type="ECO:0000313" key="3">
    <source>
        <dbReference type="Proteomes" id="UP001163046"/>
    </source>
</evidence>
<comment type="caution">
    <text evidence="2">The sequence shown here is derived from an EMBL/GenBank/DDBJ whole genome shotgun (WGS) entry which is preliminary data.</text>
</comment>
<evidence type="ECO:0000313" key="2">
    <source>
        <dbReference type="EMBL" id="KAJ7360255.1"/>
    </source>
</evidence>
<dbReference type="Proteomes" id="UP001163046">
    <property type="component" value="Unassembled WGS sequence"/>
</dbReference>
<organism evidence="2 3">
    <name type="scientific">Desmophyllum pertusum</name>
    <dbReference type="NCBI Taxonomy" id="174260"/>
    <lineage>
        <taxon>Eukaryota</taxon>
        <taxon>Metazoa</taxon>
        <taxon>Cnidaria</taxon>
        <taxon>Anthozoa</taxon>
        <taxon>Hexacorallia</taxon>
        <taxon>Scleractinia</taxon>
        <taxon>Caryophylliina</taxon>
        <taxon>Caryophylliidae</taxon>
        <taxon>Desmophyllum</taxon>
    </lineage>
</organism>
<sequence length="215" mass="24277">MFGKTGTSFFGNAEVGLYLNEGSNWRDIEVELDLMETGSGVVHPGPFLRVQEPNPQHTTAWWFEYWTDHKDSAMRPFNNNKDGGPRYKCQLPETFVTNKWFHFRYRVLGNQIMQWANKKPIQNATVDSEWMIPRGSIGLGCHTIKSGSYDGCRTFYDNIKVRFLVESNPTVSTGDSCQLAHEIKMELPLGTRNTQPTPASKSATPNPQPKVACTG</sequence>
<protein>
    <submittedName>
        <fullName evidence="2">Uncharacterized protein</fullName>
    </submittedName>
</protein>